<reference evidence="2 3" key="1">
    <citation type="submission" date="2009-09" db="EMBL/GenBank/DDBJ databases">
        <authorList>
            <person name="Weinstock G."/>
            <person name="Sodergren E."/>
            <person name="Clifton S."/>
            <person name="Fulton L."/>
            <person name="Fulton B."/>
            <person name="Courtney L."/>
            <person name="Fronick C."/>
            <person name="Harrison M."/>
            <person name="Strong C."/>
            <person name="Farmer C."/>
            <person name="Delahaunty K."/>
            <person name="Markovic C."/>
            <person name="Hall O."/>
            <person name="Minx P."/>
            <person name="Tomlinson C."/>
            <person name="Mitreva M."/>
            <person name="Nelson J."/>
            <person name="Hou S."/>
            <person name="Wollam A."/>
            <person name="Pepin K.H."/>
            <person name="Johnson M."/>
            <person name="Bhonagiri V."/>
            <person name="Nash W.E."/>
            <person name="Warren W."/>
            <person name="Chinwalla A."/>
            <person name="Mardis E.R."/>
            <person name="Wilson R.K."/>
        </authorList>
    </citation>
    <scope>NUCLEOTIDE SEQUENCE [LARGE SCALE GENOMIC DNA]</scope>
    <source>
        <strain evidence="3">ATCC 35185 / DSM 20758 / VPI D19B-28</strain>
    </source>
</reference>
<dbReference type="Proteomes" id="UP000003505">
    <property type="component" value="Unassembled WGS sequence"/>
</dbReference>
<dbReference type="STRING" id="546271.Selsp_1394"/>
<dbReference type="OrthoDB" id="3034637at2"/>
<dbReference type="EMBL" id="ACKP02000015">
    <property type="protein sequence ID" value="EEX77544.1"/>
    <property type="molecule type" value="Genomic_DNA"/>
</dbReference>
<dbReference type="eggNOG" id="COG1193">
    <property type="taxonomic scope" value="Bacteria"/>
</dbReference>
<evidence type="ECO:0000313" key="2">
    <source>
        <dbReference type="EMBL" id="EEX77544.1"/>
    </source>
</evidence>
<evidence type="ECO:0000256" key="1">
    <source>
        <dbReference type="SAM" id="Coils"/>
    </source>
</evidence>
<feature type="coiled-coil region" evidence="1">
    <location>
        <begin position="52"/>
        <end position="147"/>
    </location>
</feature>
<sequence length="176" mass="20244">MFPHINIFEKKAGRNMAVKNILDSIENLVVESRRMPLMNKSLIDETDLIHLVDELRRELPLELQKAERVMQERQEILDRANDEAAALIEKAKKYAAELVDKNEIVMQAEEKAKAIMQQTKEQEREIMEKTMANAKQLRDDADQYANQVFDHLIGNLGNALQVVQQAKDDLNHGPRG</sequence>
<evidence type="ECO:0000313" key="3">
    <source>
        <dbReference type="Proteomes" id="UP000003505"/>
    </source>
</evidence>
<protein>
    <recommendedName>
        <fullName evidence="4">ATPase</fullName>
    </recommendedName>
</protein>
<name>C9LU13_SELS3</name>
<evidence type="ECO:0008006" key="4">
    <source>
        <dbReference type="Google" id="ProtNLM"/>
    </source>
</evidence>
<proteinExistence type="predicted"/>
<organism evidence="2 3">
    <name type="scientific">Selenomonas sputigena (strain ATCC 35185 / DSM 20758 / CCUG 44933 / VPI D19B-28)</name>
    <dbReference type="NCBI Taxonomy" id="546271"/>
    <lineage>
        <taxon>Bacteria</taxon>
        <taxon>Bacillati</taxon>
        <taxon>Bacillota</taxon>
        <taxon>Negativicutes</taxon>
        <taxon>Selenomonadales</taxon>
        <taxon>Selenomonadaceae</taxon>
        <taxon>Selenomonas</taxon>
    </lineage>
</organism>
<gene>
    <name evidence="2" type="ORF">SELSPUOL_00819</name>
</gene>
<accession>C9LU13</accession>
<dbReference type="AlphaFoldDB" id="C9LU13"/>
<comment type="caution">
    <text evidence="2">The sequence shown here is derived from an EMBL/GenBank/DDBJ whole genome shotgun (WGS) entry which is preliminary data.</text>
</comment>
<keyword evidence="1" id="KW-0175">Coiled coil</keyword>